<evidence type="ECO:0000313" key="2">
    <source>
        <dbReference type="EMBL" id="MCI4657513.1"/>
    </source>
</evidence>
<keyword evidence="1" id="KW-1133">Transmembrane helix</keyword>
<accession>A0AA41QUY2</accession>
<dbReference type="AlphaFoldDB" id="A0AA41QUY2"/>
<dbReference type="EMBL" id="JALGAR010000001">
    <property type="protein sequence ID" value="MCI4657513.1"/>
    <property type="molecule type" value="Genomic_DNA"/>
</dbReference>
<gene>
    <name evidence="2" type="ORF">MQH31_06770</name>
</gene>
<feature type="transmembrane region" description="Helical" evidence="1">
    <location>
        <begin position="51"/>
        <end position="74"/>
    </location>
</feature>
<keyword evidence="1" id="KW-0812">Transmembrane</keyword>
<keyword evidence="3" id="KW-1185">Reference proteome</keyword>
<protein>
    <recommendedName>
        <fullName evidence="4">DUF4190 domain-containing protein</fullName>
    </recommendedName>
</protein>
<feature type="transmembrane region" description="Helical" evidence="1">
    <location>
        <begin position="15"/>
        <end position="39"/>
    </location>
</feature>
<comment type="caution">
    <text evidence="2">The sequence shown here is derived from an EMBL/GenBank/DDBJ whole genome shotgun (WGS) entry which is preliminary data.</text>
</comment>
<organism evidence="2 3">
    <name type="scientific">Cryobacterium zhongshanensis</name>
    <dbReference type="NCBI Taxonomy" id="2928153"/>
    <lineage>
        <taxon>Bacteria</taxon>
        <taxon>Bacillati</taxon>
        <taxon>Actinomycetota</taxon>
        <taxon>Actinomycetes</taxon>
        <taxon>Micrococcales</taxon>
        <taxon>Microbacteriaceae</taxon>
        <taxon>Cryobacterium</taxon>
    </lineage>
</organism>
<reference evidence="2" key="1">
    <citation type="submission" date="2022-03" db="EMBL/GenBank/DDBJ databases">
        <title>Cryobacterium sp. nov. strain ZS14-85, isolated from Antarctic soil.</title>
        <authorList>
            <person name="Li J."/>
            <person name="Niu G."/>
        </authorList>
    </citation>
    <scope>NUCLEOTIDE SEQUENCE</scope>
    <source>
        <strain evidence="2">ZS14-85</strain>
    </source>
</reference>
<evidence type="ECO:0008006" key="4">
    <source>
        <dbReference type="Google" id="ProtNLM"/>
    </source>
</evidence>
<evidence type="ECO:0000313" key="3">
    <source>
        <dbReference type="Proteomes" id="UP001165341"/>
    </source>
</evidence>
<dbReference type="RefSeq" id="WP_134532031.1">
    <property type="nucleotide sequence ID" value="NZ_JALGAR010000001.1"/>
</dbReference>
<evidence type="ECO:0000256" key="1">
    <source>
        <dbReference type="SAM" id="Phobius"/>
    </source>
</evidence>
<keyword evidence="1" id="KW-0472">Membrane</keyword>
<name>A0AA41QUY2_9MICO</name>
<sequence length="103" mass="9971">MTTPVASAVNPGKTLGIVGLVLSIVSLQPFGIIVSIIGLVKSKKAGLGNGFALAGIIISVVGIIVVGIVIAVAVSAGVNLAAFCTEHGAGVFDNNGVTVTCGA</sequence>
<dbReference type="Proteomes" id="UP001165341">
    <property type="component" value="Unassembled WGS sequence"/>
</dbReference>
<proteinExistence type="predicted"/>